<protein>
    <submittedName>
        <fullName evidence="3">Head GIN domain-containing protein</fullName>
    </submittedName>
</protein>
<reference evidence="4" key="1">
    <citation type="journal article" date="2019" name="Int. J. Syst. Evol. Microbiol.">
        <title>The Global Catalogue of Microorganisms (GCM) 10K type strain sequencing project: providing services to taxonomists for standard genome sequencing and annotation.</title>
        <authorList>
            <consortium name="The Broad Institute Genomics Platform"/>
            <consortium name="The Broad Institute Genome Sequencing Center for Infectious Disease"/>
            <person name="Wu L."/>
            <person name="Ma J."/>
        </authorList>
    </citation>
    <scope>NUCLEOTIDE SEQUENCE [LARGE SCALE GENOMIC DNA]</scope>
    <source>
        <strain evidence="4">CECT 9128</strain>
    </source>
</reference>
<keyword evidence="1" id="KW-0732">Signal</keyword>
<dbReference type="Gene3D" id="2.160.20.120">
    <property type="match status" value="1"/>
</dbReference>
<feature type="domain" description="Putative auto-transporter adhesin head GIN" evidence="2">
    <location>
        <begin position="31"/>
        <end position="232"/>
    </location>
</feature>
<organism evidence="3 4">
    <name type="scientific">Zunongwangia endophytica</name>
    <dbReference type="NCBI Taxonomy" id="1808945"/>
    <lineage>
        <taxon>Bacteria</taxon>
        <taxon>Pseudomonadati</taxon>
        <taxon>Bacteroidota</taxon>
        <taxon>Flavobacteriia</taxon>
        <taxon>Flavobacteriales</taxon>
        <taxon>Flavobacteriaceae</taxon>
        <taxon>Zunongwangia</taxon>
    </lineage>
</organism>
<evidence type="ECO:0000313" key="4">
    <source>
        <dbReference type="Proteomes" id="UP001595793"/>
    </source>
</evidence>
<proteinExistence type="predicted"/>
<feature type="signal peptide" evidence="1">
    <location>
        <begin position="1"/>
        <end position="22"/>
    </location>
</feature>
<name>A0ABV8H5N6_9FLAO</name>
<evidence type="ECO:0000259" key="2">
    <source>
        <dbReference type="Pfam" id="PF10988"/>
    </source>
</evidence>
<dbReference type="EMBL" id="JBHSAS010000006">
    <property type="protein sequence ID" value="MFC4026516.1"/>
    <property type="molecule type" value="Genomic_DNA"/>
</dbReference>
<dbReference type="Pfam" id="PF10988">
    <property type="entry name" value="DUF2807"/>
    <property type="match status" value="1"/>
</dbReference>
<evidence type="ECO:0000313" key="3">
    <source>
        <dbReference type="EMBL" id="MFC4026516.1"/>
    </source>
</evidence>
<accession>A0ABV8H5N6</accession>
<evidence type="ECO:0000256" key="1">
    <source>
        <dbReference type="SAM" id="SignalP"/>
    </source>
</evidence>
<feature type="chain" id="PRO_5045456019" evidence="1">
    <location>
        <begin position="23"/>
        <end position="249"/>
    </location>
</feature>
<dbReference type="Proteomes" id="UP001595793">
    <property type="component" value="Unassembled WGS sequence"/>
</dbReference>
<sequence>MTKTYFKIIAILNLLWFSPCNAQSETIEVSDFSEVIISPHIQVRFIESEKTSVIIENSKIDREKINIESSKDKLHIYLEDAKITAKEEKILINGHNQNHSIYRNTEVRLTVYYKSLNKVEIRSEERFNFEDVINTEEFKLDIYGAAKVFFESVTAKKLKIAMYGESYLEIKDGNVDYQRYRCYGESEINTIELKSNETKIAAYGNNHAVINVSDKLKVSAFGEANIQYKGNAEVKNGLKIGENIIQKID</sequence>
<dbReference type="InterPro" id="IPR021255">
    <property type="entry name" value="DUF2807"/>
</dbReference>
<gene>
    <name evidence="3" type="ORF">ACFOS1_03805</name>
</gene>
<dbReference type="RefSeq" id="WP_290236123.1">
    <property type="nucleotide sequence ID" value="NZ_JAUFPZ010000002.1"/>
</dbReference>
<keyword evidence="4" id="KW-1185">Reference proteome</keyword>
<comment type="caution">
    <text evidence="3">The sequence shown here is derived from an EMBL/GenBank/DDBJ whole genome shotgun (WGS) entry which is preliminary data.</text>
</comment>